<gene>
    <name evidence="1" type="ORF">A6A04_06080</name>
</gene>
<protein>
    <submittedName>
        <fullName evidence="1">Uncharacterized protein</fullName>
    </submittedName>
</protein>
<dbReference type="STRING" id="1285242.A6A04_06080"/>
<organism evidence="1 2">
    <name type="scientific">Paramagnetospirillum marisnigri</name>
    <dbReference type="NCBI Taxonomy" id="1285242"/>
    <lineage>
        <taxon>Bacteria</taxon>
        <taxon>Pseudomonadati</taxon>
        <taxon>Pseudomonadota</taxon>
        <taxon>Alphaproteobacteria</taxon>
        <taxon>Rhodospirillales</taxon>
        <taxon>Magnetospirillaceae</taxon>
        <taxon>Paramagnetospirillum</taxon>
    </lineage>
</organism>
<proteinExistence type="predicted"/>
<accession>A0A178MCY1</accession>
<sequence length="637" mass="69256">MTRRGLAVLILAAVLPLGWAAGEGRLPLLGEYVDRSILPNPYAHIPAQCHIETSGGLQNACRYCHTNGPAAAGLGNNSPQAGASLRLGNLQEDYSFVALRHPFVVNGSVNPWTNTLFPATLRAELDRQGHRPEDWDMDAWISQDNWTPAFAKRPGSVRDWDAGVAHPLRLFPALDPADLPASPQDGFVRSRKPGNGLFQDGQGFITGWRAVNFFPYGIFTPRTGSVSGIYIRLPERFMKDGDGRFDLGVYAANLERLRRAIQDRLGPGESHYLGAAAGIAVERGLYPLGTEFAHPLHYVEIGPGGAFPGTRARRVKEIRTMVKLRPWSPDYGGPEFKEEDAPVYGNGAEGWVDNGTGWLMSGYIEDRDGALRPQTLSELVQCVGCHSGNTRATEKGYAAFTAGTGNTIDSTWALPRALDGASGWREMDYLGYVAEGEAGRASLGDRLNRASGQGEFRAFLDNVVGLSLYGDIPEGIERFLAATIRTQAGYSRDWPKLDTSSSEAFLAAQAARRSLLRELTALGGHLAPDGTLRGELLYPSRAEALAAATRYRQVVATQRYDFGKDVFADTPVTFRHFRPRGSELAHQDGRPYGEGEVVTDRPIDTDSASFTYGIGIAKTLITPEPSYLPLLGGPPTH</sequence>
<keyword evidence="2" id="KW-1185">Reference proteome</keyword>
<dbReference type="Proteomes" id="UP000078428">
    <property type="component" value="Unassembled WGS sequence"/>
</dbReference>
<evidence type="ECO:0000313" key="1">
    <source>
        <dbReference type="EMBL" id="OAN46670.1"/>
    </source>
</evidence>
<name>A0A178MCY1_9PROT</name>
<evidence type="ECO:0000313" key="2">
    <source>
        <dbReference type="Proteomes" id="UP000078428"/>
    </source>
</evidence>
<dbReference type="OrthoDB" id="8692at2"/>
<dbReference type="EMBL" id="LWQT01000088">
    <property type="protein sequence ID" value="OAN46670.1"/>
    <property type="molecule type" value="Genomic_DNA"/>
</dbReference>
<dbReference type="AlphaFoldDB" id="A0A178MCY1"/>
<reference evidence="1 2" key="1">
    <citation type="submission" date="2016-04" db="EMBL/GenBank/DDBJ databases">
        <title>Draft genome sequence of freshwater magnetotactic bacteria Magnetospirillum marisnigri SP-1 and Magnetospirillum moscoviense BB-1.</title>
        <authorList>
            <person name="Koziaeva V."/>
            <person name="Dziuba M.V."/>
            <person name="Ivanov T.M."/>
            <person name="Kuznetsov B."/>
            <person name="Grouzdev D.S."/>
        </authorList>
    </citation>
    <scope>NUCLEOTIDE SEQUENCE [LARGE SCALE GENOMIC DNA]</scope>
    <source>
        <strain evidence="1 2">SP-1</strain>
    </source>
</reference>
<comment type="caution">
    <text evidence="1">The sequence shown here is derived from an EMBL/GenBank/DDBJ whole genome shotgun (WGS) entry which is preliminary data.</text>
</comment>
<dbReference type="RefSeq" id="WP_068494879.1">
    <property type="nucleotide sequence ID" value="NZ_LWQT01000088.1"/>
</dbReference>